<dbReference type="AlphaFoldDB" id="A0A9W6MHL7"/>
<protein>
    <submittedName>
        <fullName evidence="1">Uncharacterized protein</fullName>
    </submittedName>
</protein>
<evidence type="ECO:0000313" key="1">
    <source>
        <dbReference type="EMBL" id="GLK14158.1"/>
    </source>
</evidence>
<organism evidence="1 2">
    <name type="scientific">Streptosporangium carneum</name>
    <dbReference type="NCBI Taxonomy" id="47481"/>
    <lineage>
        <taxon>Bacteria</taxon>
        <taxon>Bacillati</taxon>
        <taxon>Actinomycetota</taxon>
        <taxon>Actinomycetes</taxon>
        <taxon>Streptosporangiales</taxon>
        <taxon>Streptosporangiaceae</taxon>
        <taxon>Streptosporangium</taxon>
    </lineage>
</organism>
<accession>A0A9W6MHL7</accession>
<reference evidence="1" key="1">
    <citation type="journal article" date="2014" name="Int. J. Syst. Evol. Microbiol.">
        <title>Complete genome sequence of Corynebacterium casei LMG S-19264T (=DSM 44701T), isolated from a smear-ripened cheese.</title>
        <authorList>
            <consortium name="US DOE Joint Genome Institute (JGI-PGF)"/>
            <person name="Walter F."/>
            <person name="Albersmeier A."/>
            <person name="Kalinowski J."/>
            <person name="Ruckert C."/>
        </authorList>
    </citation>
    <scope>NUCLEOTIDE SEQUENCE</scope>
    <source>
        <strain evidence="1">VKM Ac-2007</strain>
    </source>
</reference>
<comment type="caution">
    <text evidence="1">The sequence shown here is derived from an EMBL/GenBank/DDBJ whole genome shotgun (WGS) entry which is preliminary data.</text>
</comment>
<sequence length="61" mass="6263">MATRWLVIAAAVAWPSEESSGDRSLSWKAAHAVDMLRATDGTIASIHGVIAITTASAAPTA</sequence>
<proteinExistence type="predicted"/>
<gene>
    <name evidence="1" type="ORF">GCM10017600_75700</name>
</gene>
<dbReference type="RefSeq" id="WP_271222408.1">
    <property type="nucleotide sequence ID" value="NZ_BAAAVD010000018.1"/>
</dbReference>
<evidence type="ECO:0000313" key="2">
    <source>
        <dbReference type="Proteomes" id="UP001143474"/>
    </source>
</evidence>
<name>A0A9W6MHL7_9ACTN</name>
<dbReference type="EMBL" id="BSEV01000029">
    <property type="protein sequence ID" value="GLK14158.1"/>
    <property type="molecule type" value="Genomic_DNA"/>
</dbReference>
<dbReference type="Proteomes" id="UP001143474">
    <property type="component" value="Unassembled WGS sequence"/>
</dbReference>
<keyword evidence="2" id="KW-1185">Reference proteome</keyword>
<reference evidence="1" key="2">
    <citation type="submission" date="2023-01" db="EMBL/GenBank/DDBJ databases">
        <authorList>
            <person name="Sun Q."/>
            <person name="Evtushenko L."/>
        </authorList>
    </citation>
    <scope>NUCLEOTIDE SEQUENCE</scope>
    <source>
        <strain evidence="1">VKM Ac-2007</strain>
    </source>
</reference>